<proteinExistence type="predicted"/>
<keyword evidence="3" id="KW-1185">Reference proteome</keyword>
<dbReference type="AlphaFoldDB" id="V7IA82"/>
<dbReference type="EMBL" id="AXUN02000035">
    <property type="protein sequence ID" value="ETA82206.1"/>
    <property type="molecule type" value="Genomic_DNA"/>
</dbReference>
<evidence type="ECO:0000313" key="2">
    <source>
        <dbReference type="EMBL" id="ETA82206.1"/>
    </source>
</evidence>
<protein>
    <recommendedName>
        <fullName evidence="4">N-terminal cleavage protein</fullName>
    </recommendedName>
</protein>
<dbReference type="RefSeq" id="WP_023385723.1">
    <property type="nucleotide sequence ID" value="NZ_AXUN02000035.1"/>
</dbReference>
<evidence type="ECO:0008006" key="4">
    <source>
        <dbReference type="Google" id="ProtNLM"/>
    </source>
</evidence>
<evidence type="ECO:0000256" key="1">
    <source>
        <dbReference type="SAM" id="Phobius"/>
    </source>
</evidence>
<reference evidence="2 3" key="1">
    <citation type="journal article" date="2014" name="Genome Announc.">
        <title>Genome Sequence of Youngiibacter fragilis, the Type Strain of the Genus Youngiibacter.</title>
        <authorList>
            <person name="Wawrik C.B."/>
            <person name="Callaghan A.V."/>
            <person name="Stamps B.W."/>
            <person name="Wawrik B."/>
        </authorList>
    </citation>
    <scope>NUCLEOTIDE SEQUENCE [LARGE SCALE GENOMIC DNA]</scope>
    <source>
        <strain evidence="2 3">232.1</strain>
    </source>
</reference>
<dbReference type="InterPro" id="IPR012902">
    <property type="entry name" value="N_methyl_site"/>
</dbReference>
<keyword evidence="1" id="KW-0472">Membrane</keyword>
<organism evidence="2 3">
    <name type="scientific">Youngiibacter fragilis 232.1</name>
    <dbReference type="NCBI Taxonomy" id="994573"/>
    <lineage>
        <taxon>Bacteria</taxon>
        <taxon>Bacillati</taxon>
        <taxon>Bacillota</taxon>
        <taxon>Clostridia</taxon>
        <taxon>Eubacteriales</taxon>
        <taxon>Clostridiaceae</taxon>
        <taxon>Youngiibacter</taxon>
    </lineage>
</organism>
<keyword evidence="1" id="KW-0812">Transmembrane</keyword>
<evidence type="ECO:0000313" key="3">
    <source>
        <dbReference type="Proteomes" id="UP000017747"/>
    </source>
</evidence>
<sequence length="131" mass="14614">MKKVKGYSLIETLVALAIASLLVMGFYSFSNSLLKARESNRIAQEALTLAENRIESLLAMPDSLSAIPSGTYLTEQVTNGYTVSYRVLSGTDDAIVSDKAEELARLYTIEVKVTYGTYEKIISTKYYDYRE</sequence>
<dbReference type="STRING" id="994573.T472_0202385"/>
<gene>
    <name evidence="2" type="ORF">T472_0202385</name>
</gene>
<feature type="transmembrane region" description="Helical" evidence="1">
    <location>
        <begin position="6"/>
        <end position="29"/>
    </location>
</feature>
<dbReference type="NCBIfam" id="TIGR02532">
    <property type="entry name" value="IV_pilin_GFxxxE"/>
    <property type="match status" value="1"/>
</dbReference>
<name>V7IA82_9CLOT</name>
<comment type="caution">
    <text evidence="2">The sequence shown here is derived from an EMBL/GenBank/DDBJ whole genome shotgun (WGS) entry which is preliminary data.</text>
</comment>
<dbReference type="Proteomes" id="UP000017747">
    <property type="component" value="Unassembled WGS sequence"/>
</dbReference>
<accession>V7IA82</accession>
<keyword evidence="1" id="KW-1133">Transmembrane helix</keyword>
<dbReference type="Pfam" id="PF07963">
    <property type="entry name" value="N_methyl"/>
    <property type="match status" value="1"/>
</dbReference>